<feature type="transmembrane region" description="Helical" evidence="1">
    <location>
        <begin position="7"/>
        <end position="25"/>
    </location>
</feature>
<keyword evidence="1" id="KW-1133">Transmembrane helix</keyword>
<keyword evidence="1" id="KW-0472">Membrane</keyword>
<accession>A0A3M7T9I8</accession>
<keyword evidence="1" id="KW-0812">Transmembrane</keyword>
<comment type="caution">
    <text evidence="2">The sequence shown here is derived from an EMBL/GenBank/DDBJ whole genome shotgun (WGS) entry which is preliminary data.</text>
</comment>
<evidence type="ECO:0000313" key="3">
    <source>
        <dbReference type="Proteomes" id="UP000276133"/>
    </source>
</evidence>
<dbReference type="Proteomes" id="UP000276133">
    <property type="component" value="Unassembled WGS sequence"/>
</dbReference>
<dbReference type="EMBL" id="REGN01000079">
    <property type="protein sequence ID" value="RNA44645.1"/>
    <property type="molecule type" value="Genomic_DNA"/>
</dbReference>
<evidence type="ECO:0000313" key="2">
    <source>
        <dbReference type="EMBL" id="RNA44645.1"/>
    </source>
</evidence>
<proteinExistence type="predicted"/>
<name>A0A3M7T9I8_BRAPC</name>
<keyword evidence="3" id="KW-1185">Reference proteome</keyword>
<protein>
    <submittedName>
        <fullName evidence="2">Uncharacterized protein</fullName>
    </submittedName>
</protein>
<organism evidence="2 3">
    <name type="scientific">Brachionus plicatilis</name>
    <name type="common">Marine rotifer</name>
    <name type="synonym">Brachionus muelleri</name>
    <dbReference type="NCBI Taxonomy" id="10195"/>
    <lineage>
        <taxon>Eukaryota</taxon>
        <taxon>Metazoa</taxon>
        <taxon>Spiralia</taxon>
        <taxon>Gnathifera</taxon>
        <taxon>Rotifera</taxon>
        <taxon>Eurotatoria</taxon>
        <taxon>Monogononta</taxon>
        <taxon>Pseudotrocha</taxon>
        <taxon>Ploima</taxon>
        <taxon>Brachionidae</taxon>
        <taxon>Brachionus</taxon>
    </lineage>
</organism>
<reference evidence="2 3" key="1">
    <citation type="journal article" date="2018" name="Sci. Rep.">
        <title>Genomic signatures of local adaptation to the degree of environmental predictability in rotifers.</title>
        <authorList>
            <person name="Franch-Gras L."/>
            <person name="Hahn C."/>
            <person name="Garcia-Roger E.M."/>
            <person name="Carmona M.J."/>
            <person name="Serra M."/>
            <person name="Gomez A."/>
        </authorList>
    </citation>
    <scope>NUCLEOTIDE SEQUENCE [LARGE SCALE GENOMIC DNA]</scope>
    <source>
        <strain evidence="2">HYR1</strain>
    </source>
</reference>
<dbReference type="AlphaFoldDB" id="A0A3M7T9I8"/>
<evidence type="ECO:0000256" key="1">
    <source>
        <dbReference type="SAM" id="Phobius"/>
    </source>
</evidence>
<gene>
    <name evidence="2" type="ORF">BpHYR1_017603</name>
</gene>
<sequence length="64" mass="7257">MIIGVKFLCIFTVCNFTPLMFFINSPHKSHGTGFACLLSAVFTSFKQLLDISCKNLKFIKQPLR</sequence>